<dbReference type="EC" id="2.7.13.3" evidence="2"/>
<evidence type="ECO:0000259" key="9">
    <source>
        <dbReference type="PROSITE" id="PS50113"/>
    </source>
</evidence>
<dbReference type="InterPro" id="IPR036097">
    <property type="entry name" value="HisK_dim/P_sf"/>
</dbReference>
<feature type="transmembrane region" description="Helical" evidence="6">
    <location>
        <begin position="12"/>
        <end position="31"/>
    </location>
</feature>
<evidence type="ECO:0000259" key="7">
    <source>
        <dbReference type="PROSITE" id="PS50109"/>
    </source>
</evidence>
<dbReference type="PROSITE" id="PS50113">
    <property type="entry name" value="PAC"/>
    <property type="match status" value="2"/>
</dbReference>
<dbReference type="Gene3D" id="1.10.287.130">
    <property type="match status" value="1"/>
</dbReference>
<dbReference type="InterPro" id="IPR000700">
    <property type="entry name" value="PAS-assoc_C"/>
</dbReference>
<evidence type="ECO:0000259" key="8">
    <source>
        <dbReference type="PROSITE" id="PS50112"/>
    </source>
</evidence>
<dbReference type="SMART" id="SM00387">
    <property type="entry name" value="HATPase_c"/>
    <property type="match status" value="1"/>
</dbReference>
<dbReference type="CDD" id="cd00130">
    <property type="entry name" value="PAS"/>
    <property type="match status" value="3"/>
</dbReference>
<dbReference type="SUPFAM" id="SSF55874">
    <property type="entry name" value="ATPase domain of HSP90 chaperone/DNA topoisomerase II/histidine kinase"/>
    <property type="match status" value="1"/>
</dbReference>
<keyword evidence="6" id="KW-1133">Transmembrane helix</keyword>
<feature type="domain" description="PAC" evidence="9">
    <location>
        <begin position="762"/>
        <end position="816"/>
    </location>
</feature>
<dbReference type="InterPro" id="IPR000014">
    <property type="entry name" value="PAS"/>
</dbReference>
<keyword evidence="6" id="KW-0812">Transmembrane</keyword>
<dbReference type="RefSeq" id="WP_005995624.1">
    <property type="nucleotide sequence ID" value="NZ_AECZ01000027.1"/>
</dbReference>
<feature type="domain" description="PAS" evidence="8">
    <location>
        <begin position="574"/>
        <end position="622"/>
    </location>
</feature>
<dbReference type="InterPro" id="IPR006189">
    <property type="entry name" value="CHASE_dom"/>
</dbReference>
<evidence type="ECO:0000256" key="1">
    <source>
        <dbReference type="ARBA" id="ARBA00000085"/>
    </source>
</evidence>
<dbReference type="Gene3D" id="3.30.565.10">
    <property type="entry name" value="Histidine kinase-like ATPase, C-terminal domain"/>
    <property type="match status" value="1"/>
</dbReference>
<dbReference type="InterPro" id="IPR052162">
    <property type="entry name" value="Sensor_kinase/Photoreceptor"/>
</dbReference>
<keyword evidence="12" id="KW-1185">Reference proteome</keyword>
<dbReference type="SMART" id="SM01079">
    <property type="entry name" value="CHASE"/>
    <property type="match status" value="1"/>
</dbReference>
<dbReference type="InterPro" id="IPR001610">
    <property type="entry name" value="PAC"/>
</dbReference>
<evidence type="ECO:0000256" key="5">
    <source>
        <dbReference type="ARBA" id="ARBA00022777"/>
    </source>
</evidence>
<dbReference type="SMART" id="SM00388">
    <property type="entry name" value="HisKA"/>
    <property type="match status" value="1"/>
</dbReference>
<name>E1K035_SOLFR</name>
<keyword evidence="4" id="KW-0808">Transferase</keyword>
<dbReference type="Pfam" id="PF13426">
    <property type="entry name" value="PAS_9"/>
    <property type="match status" value="2"/>
</dbReference>
<dbReference type="Pfam" id="PF00512">
    <property type="entry name" value="HisKA"/>
    <property type="match status" value="1"/>
</dbReference>
<dbReference type="SMART" id="SM00086">
    <property type="entry name" value="PAC"/>
    <property type="match status" value="3"/>
</dbReference>
<proteinExistence type="predicted"/>
<dbReference type="InterPro" id="IPR013656">
    <property type="entry name" value="PAS_4"/>
</dbReference>
<feature type="domain" description="Histidine kinase" evidence="7">
    <location>
        <begin position="946"/>
        <end position="1155"/>
    </location>
</feature>
<dbReference type="InterPro" id="IPR003661">
    <property type="entry name" value="HisK_dim/P_dom"/>
</dbReference>
<dbReference type="Proteomes" id="UP000006250">
    <property type="component" value="Unassembled WGS sequence"/>
</dbReference>
<protein>
    <recommendedName>
        <fullName evidence="2">histidine kinase</fullName>
        <ecNumber evidence="2">2.7.13.3</ecNumber>
    </recommendedName>
</protein>
<evidence type="ECO:0000256" key="6">
    <source>
        <dbReference type="SAM" id="Phobius"/>
    </source>
</evidence>
<dbReference type="EMBL" id="AECZ01000027">
    <property type="protein sequence ID" value="EFL50041.1"/>
    <property type="molecule type" value="Genomic_DNA"/>
</dbReference>
<keyword evidence="6" id="KW-0472">Membrane</keyword>
<evidence type="ECO:0000256" key="4">
    <source>
        <dbReference type="ARBA" id="ARBA00022679"/>
    </source>
</evidence>
<dbReference type="Pfam" id="PF08448">
    <property type="entry name" value="PAS_4"/>
    <property type="match status" value="2"/>
</dbReference>
<organism evidence="11 12">
    <name type="scientific">Solidesulfovibrio fructosivorans JJ]</name>
    <dbReference type="NCBI Taxonomy" id="596151"/>
    <lineage>
        <taxon>Bacteria</taxon>
        <taxon>Pseudomonadati</taxon>
        <taxon>Thermodesulfobacteriota</taxon>
        <taxon>Desulfovibrionia</taxon>
        <taxon>Desulfovibrionales</taxon>
        <taxon>Desulfovibrionaceae</taxon>
        <taxon>Solidesulfovibrio</taxon>
    </lineage>
</organism>
<feature type="domain" description="PAS" evidence="8">
    <location>
        <begin position="817"/>
        <end position="862"/>
    </location>
</feature>
<dbReference type="Gene3D" id="3.30.450.20">
    <property type="entry name" value="PAS domain"/>
    <property type="match status" value="5"/>
</dbReference>
<dbReference type="SUPFAM" id="SSF47384">
    <property type="entry name" value="Homodimeric domain of signal transducing histidine kinase"/>
    <property type="match status" value="1"/>
</dbReference>
<reference evidence="11 12" key="1">
    <citation type="submission" date="2010-08" db="EMBL/GenBank/DDBJ databases">
        <title>The draft genome of Desulfovibrio fructosovorans JJ.</title>
        <authorList>
            <consortium name="US DOE Joint Genome Institute (JGI-PGF)"/>
            <person name="Lucas S."/>
            <person name="Copeland A."/>
            <person name="Lapidus A."/>
            <person name="Cheng J.-F."/>
            <person name="Bruce D."/>
            <person name="Goodwin L."/>
            <person name="Pitluck S."/>
            <person name="Land M.L."/>
            <person name="Hauser L."/>
            <person name="Chang Y.-J."/>
            <person name="Jeffries C."/>
            <person name="Wall J.D."/>
            <person name="Stahl D.A."/>
            <person name="Arkin A.P."/>
            <person name="Dehal P."/>
            <person name="Stolyar S.M."/>
            <person name="Hazen T.C."/>
            <person name="Woyke T.J."/>
        </authorList>
    </citation>
    <scope>NUCLEOTIDE SEQUENCE [LARGE SCALE GENOMIC DNA]</scope>
    <source>
        <strain evidence="11 12">JJ</strain>
    </source>
</reference>
<evidence type="ECO:0000259" key="10">
    <source>
        <dbReference type="PROSITE" id="PS50839"/>
    </source>
</evidence>
<dbReference type="eggNOG" id="COG2205">
    <property type="taxonomic scope" value="Bacteria"/>
</dbReference>
<keyword evidence="5 11" id="KW-0418">Kinase</keyword>
<feature type="domain" description="PAS" evidence="8">
    <location>
        <begin position="446"/>
        <end position="516"/>
    </location>
</feature>
<evidence type="ECO:0000256" key="3">
    <source>
        <dbReference type="ARBA" id="ARBA00022553"/>
    </source>
</evidence>
<dbReference type="PROSITE" id="PS50109">
    <property type="entry name" value="HIS_KIN"/>
    <property type="match status" value="1"/>
</dbReference>
<dbReference type="Pfam" id="PF13188">
    <property type="entry name" value="PAS_8"/>
    <property type="match status" value="1"/>
</dbReference>
<feature type="domain" description="PAS" evidence="8">
    <location>
        <begin position="326"/>
        <end position="380"/>
    </location>
</feature>
<dbReference type="CDD" id="cd00082">
    <property type="entry name" value="HisKA"/>
    <property type="match status" value="1"/>
</dbReference>
<feature type="domain" description="PAC" evidence="9">
    <location>
        <begin position="521"/>
        <end position="573"/>
    </location>
</feature>
<dbReference type="NCBIfam" id="TIGR00229">
    <property type="entry name" value="sensory_box"/>
    <property type="match status" value="5"/>
</dbReference>
<dbReference type="GO" id="GO:0000155">
    <property type="term" value="F:phosphorelay sensor kinase activity"/>
    <property type="evidence" value="ECO:0007669"/>
    <property type="project" value="InterPro"/>
</dbReference>
<dbReference type="AlphaFoldDB" id="E1K035"/>
<dbReference type="eggNOG" id="COG3452">
    <property type="taxonomic scope" value="Bacteria"/>
</dbReference>
<dbReference type="PROSITE" id="PS50112">
    <property type="entry name" value="PAS"/>
    <property type="match status" value="5"/>
</dbReference>
<comment type="catalytic activity">
    <reaction evidence="1">
        <text>ATP + protein L-histidine = ADP + protein N-phospho-L-histidine.</text>
        <dbReference type="EC" id="2.7.13.3"/>
    </reaction>
</comment>
<accession>E1K035</accession>
<feature type="domain" description="PAS" evidence="8">
    <location>
        <begin position="691"/>
        <end position="748"/>
    </location>
</feature>
<dbReference type="PANTHER" id="PTHR43304:SF1">
    <property type="entry name" value="PAC DOMAIN-CONTAINING PROTEIN"/>
    <property type="match status" value="1"/>
</dbReference>
<dbReference type="PANTHER" id="PTHR43304">
    <property type="entry name" value="PHYTOCHROME-LIKE PROTEIN CPH1"/>
    <property type="match status" value="1"/>
</dbReference>
<keyword evidence="3" id="KW-0597">Phosphoprotein</keyword>
<comment type="caution">
    <text evidence="11">The sequence shown here is derived from an EMBL/GenBank/DDBJ whole genome shotgun (WGS) entry which is preliminary data.</text>
</comment>
<dbReference type="InterPro" id="IPR036890">
    <property type="entry name" value="HATPase_C_sf"/>
</dbReference>
<dbReference type="PROSITE" id="PS50839">
    <property type="entry name" value="CHASE"/>
    <property type="match status" value="1"/>
</dbReference>
<dbReference type="OrthoDB" id="9787818at2"/>
<feature type="domain" description="CHASE" evidence="10">
    <location>
        <begin position="109"/>
        <end position="203"/>
    </location>
</feature>
<dbReference type="SUPFAM" id="SSF55785">
    <property type="entry name" value="PYP-like sensor domain (PAS domain)"/>
    <property type="match status" value="5"/>
</dbReference>
<dbReference type="STRING" id="596151.DesfrDRAFT_3235"/>
<sequence>MGNGLTQRFRLLVLSLALAAVLVLPAAWVLWRSENARLVEETRANALAHLGDARLSLQSALTARLTLLRAIAAYAASHPDLTDEQFGDFAAGLMDGVSDIRSLQLARDAVVSHVFPRTSNAGILGLSLRRDLPPSQREALSRTLENGRTAIDGPEKLLQGGCGIIARTPVFLLGGPRLPGRMWGVATITIDADAFFHDVAVQRGDDIRLAIRLAGNGAMVYGDQAIFADNPVTVEMAVPGGMWRLAAVPEGGWKPLRPLMPLLVGAGAVWLALWGAFFGFLSWPARLARAVGVATAALDAAKTGLERTVAARTSELVAANEALRRGESRYRAFIDATSDMAFLKDAELRHLVINNKLAEFMGKASGDAIGRTDFELMPPELAARCHESDVAARDGRDIVTMIETLGDRTFEVRKFPVPLGEGKMGVGGYIRDIGDRLRAEQALRQSEEVLRNLYENAPVGIFTSTPDGRYVKVNGYLARMYGYPDPEAMLAEVANIRDQVYFDPDERDSMLDTLKKRDHLSNYEVRRLTRTGNLIWVSLNIRAVCDKSGAIAHLEGFCTDITQRKQAETVLADQERQLRVIFDNSPLGQVFFDATGTVVSCNKRHLEIMGITSDNIIGVNLVALLPILFKEALVRALAGELSRAEGPYSSVLGGRNLYLRAIFSPVETGTAPTPVIASIENITEERKKDATLRLLWAAVEQSPASIAITDLQGTIEYVNPHFSTLTGYTPDEAKGKNPRILKSGVHPEAFYRDLWDTLLAGRVWRGELCNRKKNGELYWEASSISPVRDEQGEISHFVAVKEDITRQRESKERLRQLMGEFEAIFNASSVGIVHLGPDDTVVRVNRRFAELFGIPAEELAGKGLAGVHESIPRLRAFRREQLALVAAGKEVHFEERFHDRGGHSFWCSVDGRRIDVANPASGSIWTFDDISARKELERVREDVERIMRHDLKAPLNSIVNLPEIVAVVGPVTDDQRELLSEIEQSGHAMLEQIELSLDLYKMETGTYVLQAQRIDLARIVAGVVSMLEPTAKAKGVDVTLRSPEELFITGSALLCQTIAANLVKNAIEAETSGHAVTVSLAEKDGRALLTVQNPTPVPPELIPVFFEKYATSGKNGGSGLGTYSARLMTRSQRGEISMESTPDAGTIVTVSLPVT</sequence>
<dbReference type="CDD" id="cd00075">
    <property type="entry name" value="HATPase"/>
    <property type="match status" value="1"/>
</dbReference>
<evidence type="ECO:0000313" key="12">
    <source>
        <dbReference type="Proteomes" id="UP000006250"/>
    </source>
</evidence>
<dbReference type="Pfam" id="PF02518">
    <property type="entry name" value="HATPase_c"/>
    <property type="match status" value="1"/>
</dbReference>
<dbReference type="InterPro" id="IPR035965">
    <property type="entry name" value="PAS-like_dom_sf"/>
</dbReference>
<evidence type="ECO:0000313" key="11">
    <source>
        <dbReference type="EMBL" id="EFL50041.1"/>
    </source>
</evidence>
<evidence type="ECO:0000256" key="2">
    <source>
        <dbReference type="ARBA" id="ARBA00012438"/>
    </source>
</evidence>
<dbReference type="eggNOG" id="COG3829">
    <property type="taxonomic scope" value="Bacteria"/>
</dbReference>
<dbReference type="InterPro" id="IPR003594">
    <property type="entry name" value="HATPase_dom"/>
</dbReference>
<gene>
    <name evidence="11" type="ORF">DesfrDRAFT_3235</name>
</gene>
<dbReference type="InterPro" id="IPR005467">
    <property type="entry name" value="His_kinase_dom"/>
</dbReference>
<dbReference type="SMART" id="SM00091">
    <property type="entry name" value="PAS"/>
    <property type="match status" value="5"/>
</dbReference>